<feature type="transmembrane region" description="Helical" evidence="1">
    <location>
        <begin position="165"/>
        <end position="185"/>
    </location>
</feature>
<keyword evidence="1" id="KW-1133">Transmembrane helix</keyword>
<dbReference type="EMBL" id="QETB01000006">
    <property type="protein sequence ID" value="PWF24492.1"/>
    <property type="molecule type" value="Genomic_DNA"/>
</dbReference>
<organism evidence="2 3">
    <name type="scientific">Ancrocorticia populi</name>
    <dbReference type="NCBI Taxonomy" id="2175228"/>
    <lineage>
        <taxon>Bacteria</taxon>
        <taxon>Bacillati</taxon>
        <taxon>Actinomycetota</taxon>
        <taxon>Actinomycetes</taxon>
        <taxon>Actinomycetales</taxon>
        <taxon>Actinomycetaceae</taxon>
        <taxon>Ancrocorticia</taxon>
    </lineage>
</organism>
<gene>
    <name evidence="2" type="ORF">DD236_10670</name>
</gene>
<dbReference type="AlphaFoldDB" id="A0A2V1K672"/>
<keyword evidence="1" id="KW-0472">Membrane</keyword>
<evidence type="ECO:0000256" key="1">
    <source>
        <dbReference type="SAM" id="Phobius"/>
    </source>
</evidence>
<dbReference type="Pfam" id="PF13398">
    <property type="entry name" value="Peptidase_M50B"/>
    <property type="match status" value="1"/>
</dbReference>
<feature type="transmembrane region" description="Helical" evidence="1">
    <location>
        <begin position="91"/>
        <end position="114"/>
    </location>
</feature>
<feature type="transmembrane region" description="Helical" evidence="1">
    <location>
        <begin position="25"/>
        <end position="43"/>
    </location>
</feature>
<protein>
    <recommendedName>
        <fullName evidence="4">M50 family peptidase</fullName>
    </recommendedName>
</protein>
<evidence type="ECO:0000313" key="2">
    <source>
        <dbReference type="EMBL" id="PWF24492.1"/>
    </source>
</evidence>
<dbReference type="RefSeq" id="WP_109094388.1">
    <property type="nucleotide sequence ID" value="NZ_JBQDFL010000001.1"/>
</dbReference>
<reference evidence="3" key="1">
    <citation type="submission" date="2018-05" db="EMBL/GenBank/DDBJ databases">
        <authorList>
            <person name="Li Y."/>
        </authorList>
    </citation>
    <scope>NUCLEOTIDE SEQUENCE [LARGE SCALE GENOMIC DNA]</scope>
    <source>
        <strain evidence="3">sk1b4</strain>
    </source>
</reference>
<feature type="transmembrane region" description="Helical" evidence="1">
    <location>
        <begin position="141"/>
        <end position="159"/>
    </location>
</feature>
<dbReference type="Proteomes" id="UP000245283">
    <property type="component" value="Unassembled WGS sequence"/>
</dbReference>
<keyword evidence="1" id="KW-0812">Transmembrane</keyword>
<sequence length="240" mass="25705">MDLWREFATRLEDSVRGFVVPDSPWLLTGIVAAAVIVMVPFIWRHLRQIVTVVHELGHAVVGVACGRSFTGFVVNSDMSGHTLTTGKSRGIGLILTMYAGYPMPAIVGGAILFAALSGRAGLVLVIAFVLMVVALIRSKSGYTVVILLLLLVGTGWVWWTNDPELSATVVSAVGIILLVGAWRQFGSVVMSGGRQSDPAQLARITPLPTFFWNLLMLVPIGLASWWAAGELIPVIQGVVS</sequence>
<feature type="transmembrane region" description="Helical" evidence="1">
    <location>
        <begin position="120"/>
        <end position="136"/>
    </location>
</feature>
<feature type="transmembrane region" description="Helical" evidence="1">
    <location>
        <begin position="210"/>
        <end position="228"/>
    </location>
</feature>
<name>A0A2V1K672_9ACTO</name>
<dbReference type="OrthoDB" id="5184455at2"/>
<proteinExistence type="predicted"/>
<comment type="caution">
    <text evidence="2">The sequence shown here is derived from an EMBL/GenBank/DDBJ whole genome shotgun (WGS) entry which is preliminary data.</text>
</comment>
<dbReference type="InterPro" id="IPR049500">
    <property type="entry name" value="Peptidase_M50B-like"/>
</dbReference>
<keyword evidence="3" id="KW-1185">Reference proteome</keyword>
<evidence type="ECO:0000313" key="3">
    <source>
        <dbReference type="Proteomes" id="UP000245283"/>
    </source>
</evidence>
<evidence type="ECO:0008006" key="4">
    <source>
        <dbReference type="Google" id="ProtNLM"/>
    </source>
</evidence>
<accession>A0A2V1K672</accession>